<evidence type="ECO:0000313" key="18">
    <source>
        <dbReference type="EMBL" id="SVE92301.1"/>
    </source>
</evidence>
<comment type="catalytic activity">
    <reaction evidence="16">
        <text>tRNA(Phe) + L-phenylalanine + ATP = L-phenylalanyl-tRNA(Phe) + AMP + diphosphate + H(+)</text>
        <dbReference type="Rhea" id="RHEA:19413"/>
        <dbReference type="Rhea" id="RHEA-COMP:9668"/>
        <dbReference type="Rhea" id="RHEA-COMP:9699"/>
        <dbReference type="ChEBI" id="CHEBI:15378"/>
        <dbReference type="ChEBI" id="CHEBI:30616"/>
        <dbReference type="ChEBI" id="CHEBI:33019"/>
        <dbReference type="ChEBI" id="CHEBI:58095"/>
        <dbReference type="ChEBI" id="CHEBI:78442"/>
        <dbReference type="ChEBI" id="CHEBI:78531"/>
        <dbReference type="ChEBI" id="CHEBI:456215"/>
        <dbReference type="EC" id="6.1.1.20"/>
    </reaction>
</comment>
<feature type="domain" description="B5" evidence="17">
    <location>
        <begin position="302"/>
        <end position="377"/>
    </location>
</feature>
<evidence type="ECO:0000256" key="1">
    <source>
        <dbReference type="ARBA" id="ARBA00001946"/>
    </source>
</evidence>
<keyword evidence="14" id="KW-0030">Aminoacyl-tRNA synthetase</keyword>
<dbReference type="InterPro" id="IPR009061">
    <property type="entry name" value="DNA-bd_dom_put_sf"/>
</dbReference>
<accession>A0A4Y7NGI2</accession>
<dbReference type="Pfam" id="PF17759">
    <property type="entry name" value="tRNA_synthFbeta"/>
    <property type="match status" value="1"/>
</dbReference>
<evidence type="ECO:0000256" key="2">
    <source>
        <dbReference type="ARBA" id="ARBA00004496"/>
    </source>
</evidence>
<keyword evidence="8" id="KW-0436">Ligase</keyword>
<evidence type="ECO:0000256" key="5">
    <source>
        <dbReference type="ARBA" id="ARBA00012814"/>
    </source>
</evidence>
<dbReference type="FunFam" id="3.30.56.10:FF:000005">
    <property type="entry name" value="Phenylalanine--tRNA ligase beta subunit"/>
    <property type="match status" value="1"/>
</dbReference>
<dbReference type="AlphaFoldDB" id="A0A4Y7NGI2"/>
<dbReference type="SMART" id="SM00873">
    <property type="entry name" value="B3_4"/>
    <property type="match status" value="1"/>
</dbReference>
<comment type="subunit">
    <text evidence="4">Tetramer of two alpha and two beta subunits.</text>
</comment>
<dbReference type="PANTHER" id="PTHR10947">
    <property type="entry name" value="PHENYLALANYL-TRNA SYNTHETASE BETA CHAIN AND LEUCINE-RICH REPEAT-CONTAINING PROTEIN 47"/>
    <property type="match status" value="1"/>
</dbReference>
<organism evidence="18">
    <name type="scientific">Megafenestra aurita</name>
    <dbReference type="NCBI Taxonomy" id="2291010"/>
    <lineage>
        <taxon>Eukaryota</taxon>
        <taxon>Metazoa</taxon>
        <taxon>Ecdysozoa</taxon>
        <taxon>Arthropoda</taxon>
        <taxon>Crustacea</taxon>
        <taxon>Branchiopoda</taxon>
        <taxon>Diplostraca</taxon>
        <taxon>Cladocera</taxon>
        <taxon>Anomopoda</taxon>
        <taxon>Daphniidae</taxon>
        <taxon>Megafenestra</taxon>
    </lineage>
</organism>
<dbReference type="InterPro" id="IPR041616">
    <property type="entry name" value="PheRS_beta_core"/>
</dbReference>
<dbReference type="GO" id="GO:0006432">
    <property type="term" value="P:phenylalanyl-tRNA aminoacylation"/>
    <property type="evidence" value="ECO:0007669"/>
    <property type="project" value="InterPro"/>
</dbReference>
<dbReference type="PANTHER" id="PTHR10947:SF0">
    <property type="entry name" value="PHENYLALANINE--TRNA LIGASE BETA SUBUNIT"/>
    <property type="match status" value="1"/>
</dbReference>
<evidence type="ECO:0000256" key="16">
    <source>
        <dbReference type="ARBA" id="ARBA00049255"/>
    </source>
</evidence>
<comment type="similarity">
    <text evidence="3">Belongs to the phenylalanyl-tRNA synthetase beta subunit family. Type 2 subfamily.</text>
</comment>
<reference evidence="18" key="1">
    <citation type="submission" date="2018-08" db="EMBL/GenBank/DDBJ databases">
        <authorList>
            <person name="Cornetti L."/>
        </authorList>
    </citation>
    <scope>NUCLEOTIDE SEQUENCE</scope>
    <source>
        <strain evidence="18">CH-H-2</strain>
    </source>
</reference>
<dbReference type="FunFam" id="3.50.40.10:FF:000002">
    <property type="entry name" value="phenylalanine--tRNA ligase beta subunit"/>
    <property type="match status" value="1"/>
</dbReference>
<keyword evidence="9" id="KW-0479">Metal-binding</keyword>
<dbReference type="Pfam" id="PF03483">
    <property type="entry name" value="B3_4"/>
    <property type="match status" value="1"/>
</dbReference>
<evidence type="ECO:0000256" key="11">
    <source>
        <dbReference type="ARBA" id="ARBA00022840"/>
    </source>
</evidence>
<dbReference type="SUPFAM" id="SSF56037">
    <property type="entry name" value="PheT/TilS domain"/>
    <property type="match status" value="1"/>
</dbReference>
<dbReference type="CDD" id="cd00769">
    <property type="entry name" value="PheRS_beta_core"/>
    <property type="match status" value="1"/>
</dbReference>
<dbReference type="InterPro" id="IPR020825">
    <property type="entry name" value="Phe-tRNA_synthase-like_B3/B4"/>
</dbReference>
<sequence>MPTISINRDILFRSLGNSYTEEEFEELCFKFGIELDEVTSAKQIILKEQGTERSLGASDDIIYKIDIPANRYDLLCLEGLVQGLKVFLGHTKFPLFKAVDPSGNFQRLIIKQSTNSIRPYAVAAVLRNIVFDQNTYQSFIDLQDKLHQNLCRKRTLVAIGTHDLDTVEGPFTYEALPPESIKFKPLNQTKEFTAAQLMDLYSSDSHLRHYLPIIKNSPVYPVIKDKNGVVLSLPPIINSEHSKITLATKNVLIECTATDLTKANIVLDTLVCMFSGYCQNPNTVEKCEVETQTGQVSLYPTLGYRQEIVHVDKLNRLVGIDETAANIADLLSRMCLCAEADSHRIKVNIPPTRHDIIHACDIYEDAAIAFGYNNITKILPATNTIASQSPINKLTDQLRDQLAQAGFTEALTFSLCSAEDISSKLRTPLDSIPAVHVSNPKTLEFEVARSTLLPGLLKTIAANRNMPLPLKIFEVSDVVFKDGQRDVGARNCRHVCVVNYNKSPGFELVHGLLDRLMQLLEVPFDSTGIKGYKLQHSEALTYLPGRCAEILYKGVVVGKIGVIHPETVAAFDLSLPCSTFEFNIEPFL</sequence>
<dbReference type="InterPro" id="IPR045864">
    <property type="entry name" value="aa-tRNA-synth_II/BPL/LPL"/>
</dbReference>
<dbReference type="InterPro" id="IPR005147">
    <property type="entry name" value="tRNA_synthase_B5-dom"/>
</dbReference>
<dbReference type="GO" id="GO:0003723">
    <property type="term" value="F:RNA binding"/>
    <property type="evidence" value="ECO:0007669"/>
    <property type="project" value="InterPro"/>
</dbReference>
<evidence type="ECO:0000256" key="3">
    <source>
        <dbReference type="ARBA" id="ARBA00007438"/>
    </source>
</evidence>
<comment type="subcellular location">
    <subcellularLocation>
        <location evidence="2">Cytoplasm</location>
    </subcellularLocation>
</comment>
<evidence type="ECO:0000256" key="10">
    <source>
        <dbReference type="ARBA" id="ARBA00022741"/>
    </source>
</evidence>
<keyword evidence="10" id="KW-0547">Nucleotide-binding</keyword>
<evidence type="ECO:0000256" key="6">
    <source>
        <dbReference type="ARBA" id="ARBA00017032"/>
    </source>
</evidence>
<keyword evidence="11" id="KW-0067">ATP-binding</keyword>
<dbReference type="FunFam" id="3.30.930.10:FF:000032">
    <property type="entry name" value="Phenylalanine--tRNA ligase beta subunit"/>
    <property type="match status" value="1"/>
</dbReference>
<evidence type="ECO:0000256" key="7">
    <source>
        <dbReference type="ARBA" id="ARBA00022490"/>
    </source>
</evidence>
<evidence type="ECO:0000256" key="15">
    <source>
        <dbReference type="ARBA" id="ARBA00033189"/>
    </source>
</evidence>
<dbReference type="GO" id="GO:0004826">
    <property type="term" value="F:phenylalanine-tRNA ligase activity"/>
    <property type="evidence" value="ECO:0007669"/>
    <property type="project" value="UniProtKB-EC"/>
</dbReference>
<dbReference type="NCBIfam" id="TIGR00471">
    <property type="entry name" value="pheT_arch"/>
    <property type="match status" value="1"/>
</dbReference>
<dbReference type="InterPro" id="IPR045060">
    <property type="entry name" value="Phe-tRNA-ligase_IIc_bsu"/>
</dbReference>
<evidence type="ECO:0000256" key="12">
    <source>
        <dbReference type="ARBA" id="ARBA00022842"/>
    </source>
</evidence>
<dbReference type="SUPFAM" id="SSF55681">
    <property type="entry name" value="Class II aaRS and biotin synthetases"/>
    <property type="match status" value="1"/>
</dbReference>
<keyword evidence="12" id="KW-0460">Magnesium</keyword>
<evidence type="ECO:0000256" key="9">
    <source>
        <dbReference type="ARBA" id="ARBA00022723"/>
    </source>
</evidence>
<dbReference type="EC" id="6.1.1.20" evidence="5"/>
<dbReference type="GO" id="GO:0009328">
    <property type="term" value="C:phenylalanine-tRNA ligase complex"/>
    <property type="evidence" value="ECO:0007669"/>
    <property type="project" value="TreeGrafter"/>
</dbReference>
<dbReference type="Gene3D" id="3.30.930.10">
    <property type="entry name" value="Bira Bifunctional Protein, Domain 2"/>
    <property type="match status" value="1"/>
</dbReference>
<keyword evidence="7" id="KW-0963">Cytoplasm</keyword>
<evidence type="ECO:0000256" key="14">
    <source>
        <dbReference type="ARBA" id="ARBA00023146"/>
    </source>
</evidence>
<evidence type="ECO:0000256" key="13">
    <source>
        <dbReference type="ARBA" id="ARBA00022917"/>
    </source>
</evidence>
<evidence type="ECO:0000256" key="4">
    <source>
        <dbReference type="ARBA" id="ARBA00011209"/>
    </source>
</evidence>
<dbReference type="PROSITE" id="PS51483">
    <property type="entry name" value="B5"/>
    <property type="match status" value="1"/>
</dbReference>
<keyword evidence="13" id="KW-0648">Protein biosynthesis</keyword>
<dbReference type="InterPro" id="IPR005146">
    <property type="entry name" value="B3/B4_tRNA-bd"/>
</dbReference>
<dbReference type="Gene3D" id="3.30.56.10">
    <property type="match status" value="2"/>
</dbReference>
<gene>
    <name evidence="18" type="primary">EOG090X03QT</name>
</gene>
<dbReference type="SUPFAM" id="SSF46955">
    <property type="entry name" value="Putative DNA-binding domain"/>
    <property type="match status" value="2"/>
</dbReference>
<name>A0A4Y7NGI2_9CRUS</name>
<protein>
    <recommendedName>
        <fullName evidence="6">Phenylalanine--tRNA ligase beta subunit</fullName>
        <ecNumber evidence="5">6.1.1.20</ecNumber>
    </recommendedName>
    <alternativeName>
        <fullName evidence="15">Phenylalanyl-tRNA synthetase beta subunit</fullName>
    </alternativeName>
</protein>
<proteinExistence type="evidence at transcript level"/>
<dbReference type="Pfam" id="PF18262">
    <property type="entry name" value="PhetRS_B1"/>
    <property type="match status" value="1"/>
</dbReference>
<dbReference type="InterPro" id="IPR040659">
    <property type="entry name" value="PhetRS_B1"/>
</dbReference>
<dbReference type="Gene3D" id="3.50.40.10">
    <property type="entry name" value="Phenylalanyl-trna Synthetase, Chain B, domain 3"/>
    <property type="match status" value="1"/>
</dbReference>
<dbReference type="SMART" id="SM00874">
    <property type="entry name" value="B5"/>
    <property type="match status" value="1"/>
</dbReference>
<evidence type="ECO:0000256" key="8">
    <source>
        <dbReference type="ARBA" id="ARBA00022598"/>
    </source>
</evidence>
<dbReference type="EMBL" id="LR022682">
    <property type="protein sequence ID" value="SVE92301.1"/>
    <property type="molecule type" value="mRNA"/>
</dbReference>
<dbReference type="Pfam" id="PF03484">
    <property type="entry name" value="B5"/>
    <property type="match status" value="1"/>
</dbReference>
<dbReference type="FunFam" id="3.30.56.10:FF:000003">
    <property type="entry name" value="Phenylalanine--tRNA ligase beta subunit"/>
    <property type="match status" value="1"/>
</dbReference>
<comment type="cofactor">
    <cofactor evidence="1">
        <name>Mg(2+)</name>
        <dbReference type="ChEBI" id="CHEBI:18420"/>
    </cofactor>
</comment>
<evidence type="ECO:0000259" key="17">
    <source>
        <dbReference type="PROSITE" id="PS51483"/>
    </source>
</evidence>
<dbReference type="InterPro" id="IPR004531">
    <property type="entry name" value="Phe-tRNA-synth_IIc_bsu_arc_euk"/>
</dbReference>
<dbReference type="GO" id="GO:0005524">
    <property type="term" value="F:ATP binding"/>
    <property type="evidence" value="ECO:0007669"/>
    <property type="project" value="UniProtKB-KW"/>
</dbReference>
<dbReference type="GO" id="GO:0000287">
    <property type="term" value="F:magnesium ion binding"/>
    <property type="evidence" value="ECO:0007669"/>
    <property type="project" value="InterPro"/>
</dbReference>